<name>A0A6L8W6N3_9PROT</name>
<dbReference type="RefSeq" id="WP_161314583.1">
    <property type="nucleotide sequence ID" value="NZ_WTUW01000001.1"/>
</dbReference>
<dbReference type="Proteomes" id="UP000476030">
    <property type="component" value="Unassembled WGS sequence"/>
</dbReference>
<keyword evidence="2" id="KW-1185">Reference proteome</keyword>
<dbReference type="EMBL" id="WTUW01000001">
    <property type="protein sequence ID" value="MZR30050.1"/>
    <property type="molecule type" value="Genomic_DNA"/>
</dbReference>
<protein>
    <recommendedName>
        <fullName evidence="3">Zinc-finger domain-containing protein</fullName>
    </recommendedName>
</protein>
<evidence type="ECO:0008006" key="3">
    <source>
        <dbReference type="Google" id="ProtNLM"/>
    </source>
</evidence>
<evidence type="ECO:0000313" key="1">
    <source>
        <dbReference type="EMBL" id="MZR30050.1"/>
    </source>
</evidence>
<reference evidence="1 2" key="1">
    <citation type="submission" date="2019-12" db="EMBL/GenBank/DDBJ databases">
        <title>Snethiella sp. nov. sp. isolated from sea sand.</title>
        <authorList>
            <person name="Kim J."/>
            <person name="Jeong S.E."/>
            <person name="Jung H.S."/>
            <person name="Jeon C.O."/>
        </authorList>
    </citation>
    <scope>NUCLEOTIDE SEQUENCE [LARGE SCALE GENOMIC DNA]</scope>
    <source>
        <strain evidence="1 2">DP05</strain>
    </source>
</reference>
<organism evidence="1 2">
    <name type="scientific">Sneathiella litorea</name>
    <dbReference type="NCBI Taxonomy" id="2606216"/>
    <lineage>
        <taxon>Bacteria</taxon>
        <taxon>Pseudomonadati</taxon>
        <taxon>Pseudomonadota</taxon>
        <taxon>Alphaproteobacteria</taxon>
        <taxon>Sneathiellales</taxon>
        <taxon>Sneathiellaceae</taxon>
        <taxon>Sneathiella</taxon>
    </lineage>
</organism>
<dbReference type="AlphaFoldDB" id="A0A6L8W6N3"/>
<sequence length="60" mass="7209">MKSIDFNEEEIQEYVDGVLTPADARRIERIISTNPKAKKYYLAQLRQKQLLKIWWKNTLN</sequence>
<gene>
    <name evidence="1" type="ORF">GQE98_05305</name>
</gene>
<comment type="caution">
    <text evidence="1">The sequence shown here is derived from an EMBL/GenBank/DDBJ whole genome shotgun (WGS) entry which is preliminary data.</text>
</comment>
<evidence type="ECO:0000313" key="2">
    <source>
        <dbReference type="Proteomes" id="UP000476030"/>
    </source>
</evidence>
<proteinExistence type="predicted"/>
<accession>A0A6L8W6N3</accession>